<feature type="region of interest" description="Disordered" evidence="1">
    <location>
        <begin position="391"/>
        <end position="410"/>
    </location>
</feature>
<keyword evidence="3" id="KW-0547">Nucleotide-binding</keyword>
<dbReference type="PROSITE" id="PS51192">
    <property type="entry name" value="HELICASE_ATP_BIND_1"/>
    <property type="match status" value="1"/>
</dbReference>
<feature type="region of interest" description="Disordered" evidence="1">
    <location>
        <begin position="239"/>
        <end position="303"/>
    </location>
</feature>
<feature type="region of interest" description="Disordered" evidence="1">
    <location>
        <begin position="1"/>
        <end position="84"/>
    </location>
</feature>
<dbReference type="SMART" id="SM00847">
    <property type="entry name" value="HA2"/>
    <property type="match status" value="1"/>
</dbReference>
<dbReference type="PANTHER" id="PTHR18934">
    <property type="entry name" value="ATP-DEPENDENT RNA HELICASE"/>
    <property type="match status" value="1"/>
</dbReference>
<dbReference type="InterPro" id="IPR014001">
    <property type="entry name" value="Helicase_ATP-bd"/>
</dbReference>
<evidence type="ECO:0000259" key="2">
    <source>
        <dbReference type="PROSITE" id="PS51192"/>
    </source>
</evidence>
<dbReference type="Gene3D" id="1.20.120.1080">
    <property type="match status" value="1"/>
</dbReference>
<feature type="domain" description="Helicase ATP-binding" evidence="2">
    <location>
        <begin position="735"/>
        <end position="789"/>
    </location>
</feature>
<evidence type="ECO:0000313" key="4">
    <source>
        <dbReference type="Proteomes" id="UP000517252"/>
    </source>
</evidence>
<reference evidence="3 4" key="1">
    <citation type="submission" date="2020-07" db="EMBL/GenBank/DDBJ databases">
        <title>Trichoderma asperellum IC-1 whole genome shotgun sequence.</title>
        <authorList>
            <person name="Kanamasa S."/>
            <person name="Takahashi H."/>
        </authorList>
    </citation>
    <scope>NUCLEOTIDE SEQUENCE [LARGE SCALE GENOMIC DNA]</scope>
    <source>
        <strain evidence="3 4">IC-1</strain>
    </source>
</reference>
<dbReference type="GO" id="GO:0003723">
    <property type="term" value="F:RNA binding"/>
    <property type="evidence" value="ECO:0007669"/>
    <property type="project" value="TreeGrafter"/>
</dbReference>
<dbReference type="OrthoDB" id="5600252at2759"/>
<dbReference type="GO" id="GO:0004386">
    <property type="term" value="F:helicase activity"/>
    <property type="evidence" value="ECO:0007669"/>
    <property type="project" value="UniProtKB-KW"/>
</dbReference>
<keyword evidence="3" id="KW-0067">ATP-binding</keyword>
<dbReference type="InterPro" id="IPR007502">
    <property type="entry name" value="Helicase-assoc_dom"/>
</dbReference>
<protein>
    <submittedName>
        <fullName evidence="3">ATP-dependent RNA helicase DHX29</fullName>
    </submittedName>
</protein>
<proteinExistence type="predicted"/>
<keyword evidence="3" id="KW-0347">Helicase</keyword>
<gene>
    <name evidence="3" type="ORF">TASIC1_0002079900</name>
</gene>
<sequence length="1070" mass="118506">MAGGNKKKKKTVANPARGFATTSVASKPRLEVVEPVGSQSSSGVNTPKNAPPAASEATPQASTSAEQRSEREAQAKEAVLSPEEFERQLEESELQLFVEKYSQKVKRDAQRQCSRLETDRRLLRSQAENINTPKWLPRELMDHVLDLIKAESRFYASSLSSENAGPGKMPSEEDLVSRIWTLRQALSGAAFSESVVESTIQHILDIAPNISSAPRDYIWGLEEALEWLARETPLEELPAYGNRTKPVSKDSADSTSATPSRTGTPKLNAAEAGRNEKSNPSTNRQGKTRSPPKTPIATFDGEIEPEDLIPEYIATKKKLLELSRIEKKGPQSKPTTQQSKDNETDSTVAYLESKAKKIESDVLFDNFLAEQEWKKEKVVLEKQLALAKKNPVVDSDSQLQSDAPASEAADDDDIAAIAEKMAKDILAENAEDDDIVGLFESLPQSEVDPTTGKLQTVVNSSDGTKLVIREFSKWTGVSPKRILEEACRSRDPSVTIRYTVVSEASFANRHSVDILWSKTQELPQVIASSDVESAIDPTHFTFTMTNVATPDTKQSEAYIATVALFHIFNGNPKDEKVNLKLPPVWRDFWSEMAEAKRSHLDAQDRLVVKQIRALVRQRHDQELEDGVVLQGAFRGRNNAKTYSDGTESGHAERAKHLESDESLKKMWALKSSRKKYEAMLQSRVQLPMWKFKGEVLNAVDDNQVIIICGETGCGKSTQVPAFLLEHELSQGKPLLDEVHERSIDSDFLLIVLKRLLKRRKDLKVILMSATVDAERFSAYLGGAPVLNVPGRTFPVQVRYLEDAVELTGYVPSTSESDRLVDLDDDAPEATEVDGLKSEIAQSLTGYSNRTKAVLAQMNEYQIDLDLIVELISRIATDESLQEYSNAILVFLPGIADIRSLNDMLLGDPRFAQTWLVYPLHSTIAMEDQEAAFLVPPQGMRKIVLATNIAETAIRVKICKLGSIEETLGDALDPPSAKNIRRAIDALVDLARLPLDVFLGKLILLGSIFKCLDMAITVAAILSSKSPFSATFGQQQQANNARAAFRRADSDVLTTYNAYLAWKRLTLASYH</sequence>
<dbReference type="Gene3D" id="3.40.50.300">
    <property type="entry name" value="P-loop containing nucleotide triphosphate hydrolases"/>
    <property type="match status" value="3"/>
</dbReference>
<dbReference type="Pfam" id="PF21010">
    <property type="entry name" value="HA2_C"/>
    <property type="match status" value="1"/>
</dbReference>
<dbReference type="CDD" id="cd18791">
    <property type="entry name" value="SF2_C_RHA"/>
    <property type="match status" value="1"/>
</dbReference>
<comment type="caution">
    <text evidence="3">The sequence shown here is derived from an EMBL/GenBank/DDBJ whole genome shotgun (WGS) entry which is preliminary data.</text>
</comment>
<dbReference type="PANTHER" id="PTHR18934:SF145">
    <property type="entry name" value="ATP-DEPENDENT RNA HELICASE DHX57-RELATED"/>
    <property type="match status" value="1"/>
</dbReference>
<evidence type="ECO:0000313" key="3">
    <source>
        <dbReference type="EMBL" id="GFP53614.1"/>
    </source>
</evidence>
<dbReference type="EMBL" id="BLZH01000002">
    <property type="protein sequence ID" value="GFP53614.1"/>
    <property type="molecule type" value="Genomic_DNA"/>
</dbReference>
<feature type="compositionally biased region" description="Polar residues" evidence="1">
    <location>
        <begin position="37"/>
        <end position="48"/>
    </location>
</feature>
<accession>A0A6V8QMB3</accession>
<keyword evidence="3" id="KW-0378">Hydrolase</keyword>
<feature type="compositionally biased region" description="Polar residues" evidence="1">
    <location>
        <begin position="253"/>
        <end position="265"/>
    </location>
</feature>
<feature type="region of interest" description="Disordered" evidence="1">
    <location>
        <begin position="325"/>
        <end position="345"/>
    </location>
</feature>
<dbReference type="CDD" id="cd17917">
    <property type="entry name" value="DEXHc_RHA-like"/>
    <property type="match status" value="1"/>
</dbReference>
<name>A0A6V8QMB3_TRIAP</name>
<organism evidence="3 4">
    <name type="scientific">Trichoderma asperellum</name>
    <name type="common">Filamentous fungus</name>
    <dbReference type="NCBI Taxonomy" id="101201"/>
    <lineage>
        <taxon>Eukaryota</taxon>
        <taxon>Fungi</taxon>
        <taxon>Dikarya</taxon>
        <taxon>Ascomycota</taxon>
        <taxon>Pezizomycotina</taxon>
        <taxon>Sordariomycetes</taxon>
        <taxon>Hypocreomycetidae</taxon>
        <taxon>Hypocreales</taxon>
        <taxon>Hypocreaceae</taxon>
        <taxon>Trichoderma</taxon>
    </lineage>
</organism>
<dbReference type="Proteomes" id="UP000517252">
    <property type="component" value="Unassembled WGS sequence"/>
</dbReference>
<dbReference type="AlphaFoldDB" id="A0A6V8QMB3"/>
<evidence type="ECO:0000256" key="1">
    <source>
        <dbReference type="SAM" id="MobiDB-lite"/>
    </source>
</evidence>
<feature type="compositionally biased region" description="Polar residues" evidence="1">
    <location>
        <begin position="57"/>
        <end position="66"/>
    </location>
</feature>
<feature type="compositionally biased region" description="Basic residues" evidence="1">
    <location>
        <begin position="1"/>
        <end position="11"/>
    </location>
</feature>
<dbReference type="SUPFAM" id="SSF52540">
    <property type="entry name" value="P-loop containing nucleoside triphosphate hydrolases"/>
    <property type="match status" value="1"/>
</dbReference>
<dbReference type="InterPro" id="IPR027417">
    <property type="entry name" value="P-loop_NTPase"/>
</dbReference>